<protein>
    <recommendedName>
        <fullName evidence="6">Nucleoid-associated protein Lsr2</fullName>
    </recommendedName>
</protein>
<dbReference type="InterPro" id="IPR024412">
    <property type="entry name" value="Lsr2_dim_dom"/>
</dbReference>
<feature type="domain" description="Lsr2 DNA-binding" evidence="3">
    <location>
        <begin position="80"/>
        <end position="115"/>
    </location>
</feature>
<dbReference type="AlphaFoldDB" id="A0A1X2F9F6"/>
<reference evidence="4 5" key="1">
    <citation type="submission" date="2016-01" db="EMBL/GenBank/DDBJ databases">
        <title>The new phylogeny of the genus Mycobacterium.</title>
        <authorList>
            <person name="Tarcisio F."/>
            <person name="Conor M."/>
            <person name="Antonella G."/>
            <person name="Elisabetta G."/>
            <person name="Giulia F.S."/>
            <person name="Sara T."/>
            <person name="Anna F."/>
            <person name="Clotilde B."/>
            <person name="Roberto B."/>
            <person name="Veronica D.S."/>
            <person name="Fabio R."/>
            <person name="Monica P."/>
            <person name="Olivier J."/>
            <person name="Enrico T."/>
            <person name="Nicola S."/>
        </authorList>
    </citation>
    <scope>NUCLEOTIDE SEQUENCE [LARGE SCALE GENOMIC DNA]</scope>
    <source>
        <strain evidence="4 5">ATCC 700010</strain>
    </source>
</reference>
<dbReference type="Pfam" id="PF23359">
    <property type="entry name" value="Lsr2_DNA-bd"/>
    <property type="match status" value="1"/>
</dbReference>
<name>A0A1X2F9F6_9MYCO</name>
<evidence type="ECO:0000256" key="1">
    <source>
        <dbReference type="ARBA" id="ARBA00023125"/>
    </source>
</evidence>
<comment type="caution">
    <text evidence="4">The sequence shown here is derived from an EMBL/GenBank/DDBJ whole genome shotgun (WGS) entry which is preliminary data.</text>
</comment>
<gene>
    <name evidence="4" type="ORF">AWC31_25870</name>
</gene>
<feature type="domain" description="Lsr2 dimerization" evidence="2">
    <location>
        <begin position="1"/>
        <end position="61"/>
    </location>
</feature>
<dbReference type="OrthoDB" id="4113332at2"/>
<dbReference type="Proteomes" id="UP000193964">
    <property type="component" value="Unassembled WGS sequence"/>
</dbReference>
<dbReference type="Gene3D" id="3.30.60.230">
    <property type="entry name" value="Lsr2, dimerization domain"/>
    <property type="match status" value="1"/>
</dbReference>
<proteinExistence type="predicted"/>
<evidence type="ECO:0008006" key="6">
    <source>
        <dbReference type="Google" id="ProtNLM"/>
    </source>
</evidence>
<evidence type="ECO:0000313" key="4">
    <source>
        <dbReference type="EMBL" id="ORX15080.1"/>
    </source>
</evidence>
<sequence>MAERIVRQLIDDIDGSEIPEGSGERVEFSFRGVDYHIDLSSANVAKLEKAIKPYVEAAAKVRGSRGRRPKTSSVASVPSAKEQLAAIRAWARKHGYDVSDRGRIKAEVVEAFEAAH</sequence>
<dbReference type="GO" id="GO:0003677">
    <property type="term" value="F:DNA binding"/>
    <property type="evidence" value="ECO:0007669"/>
    <property type="project" value="UniProtKB-KW"/>
</dbReference>
<dbReference type="InterPro" id="IPR036625">
    <property type="entry name" value="E3-bd_dom_sf"/>
</dbReference>
<organism evidence="4 5">
    <name type="scientific">Mycolicibacterium wolinskyi</name>
    <dbReference type="NCBI Taxonomy" id="59750"/>
    <lineage>
        <taxon>Bacteria</taxon>
        <taxon>Bacillati</taxon>
        <taxon>Actinomycetota</taxon>
        <taxon>Actinomycetes</taxon>
        <taxon>Mycobacteriales</taxon>
        <taxon>Mycobacteriaceae</taxon>
        <taxon>Mycolicibacterium</taxon>
    </lineage>
</organism>
<evidence type="ECO:0000313" key="5">
    <source>
        <dbReference type="Proteomes" id="UP000193964"/>
    </source>
</evidence>
<accession>A0A1X2F9F6</accession>
<keyword evidence="1" id="KW-0238">DNA-binding</keyword>
<dbReference type="InterPro" id="IPR042261">
    <property type="entry name" value="Lsr2-like_dimerization"/>
</dbReference>
<dbReference type="GO" id="GO:0016746">
    <property type="term" value="F:acyltransferase activity"/>
    <property type="evidence" value="ECO:0007669"/>
    <property type="project" value="InterPro"/>
</dbReference>
<dbReference type="Gene3D" id="4.10.320.10">
    <property type="entry name" value="E3-binding domain"/>
    <property type="match status" value="1"/>
</dbReference>
<dbReference type="RefSeq" id="WP_085145476.1">
    <property type="nucleotide sequence ID" value="NZ_JACKUA010000026.1"/>
</dbReference>
<dbReference type="EMBL" id="LQQA01000015">
    <property type="protein sequence ID" value="ORX15080.1"/>
    <property type="molecule type" value="Genomic_DNA"/>
</dbReference>
<evidence type="ECO:0000259" key="2">
    <source>
        <dbReference type="Pfam" id="PF11774"/>
    </source>
</evidence>
<dbReference type="Pfam" id="PF11774">
    <property type="entry name" value="Lsr2"/>
    <property type="match status" value="1"/>
</dbReference>
<dbReference type="InterPro" id="IPR055370">
    <property type="entry name" value="Lsr2_DNA-bd"/>
</dbReference>
<evidence type="ECO:0000259" key="3">
    <source>
        <dbReference type="Pfam" id="PF23359"/>
    </source>
</evidence>